<evidence type="ECO:0000313" key="2">
    <source>
        <dbReference type="Proteomes" id="UP000037315"/>
    </source>
</evidence>
<sequence>MNELPTLTDDAVIELAREGGVAFIPRLSGLRRIILAQLNEAQRQRIVNILQQTLPVAKPPGEPDSPGRGDQRYYRIQITWTHHNSAHYADVIVLVPETKAPPELEELWRRGEDCVCD</sequence>
<protein>
    <submittedName>
        <fullName evidence="1">Uncharacterized protein</fullName>
    </submittedName>
</protein>
<keyword evidence="2" id="KW-1185">Reference proteome</keyword>
<name>A0A0J8Y7B7_9ENTR</name>
<dbReference type="OrthoDB" id="8658956at2"/>
<proteinExistence type="predicted"/>
<gene>
    <name evidence="1" type="ORF">ACH50_18700</name>
</gene>
<organism evidence="1 2">
    <name type="scientific">Franconibacter pulveris</name>
    <dbReference type="NCBI Taxonomy" id="435910"/>
    <lineage>
        <taxon>Bacteria</taxon>
        <taxon>Pseudomonadati</taxon>
        <taxon>Pseudomonadota</taxon>
        <taxon>Gammaproteobacteria</taxon>
        <taxon>Enterobacterales</taxon>
        <taxon>Enterobacteriaceae</taxon>
        <taxon>Franconibacter</taxon>
    </lineage>
</organism>
<comment type="caution">
    <text evidence="1">The sequence shown here is derived from an EMBL/GenBank/DDBJ whole genome shotgun (WGS) entry which is preliminary data.</text>
</comment>
<accession>A0A0J8Y7B7</accession>
<evidence type="ECO:0000313" key="1">
    <source>
        <dbReference type="EMBL" id="KMV33279.1"/>
    </source>
</evidence>
<dbReference type="AlphaFoldDB" id="A0A0J8Y7B7"/>
<dbReference type="RefSeq" id="WP_024558728.1">
    <property type="nucleotide sequence ID" value="NZ_LFEJ01000024.1"/>
</dbReference>
<dbReference type="STRING" id="1121863.GCA_000621185_03615"/>
<dbReference type="PATRIC" id="fig|1656095.3.peg.2396"/>
<reference evidence="1 2" key="1">
    <citation type="submission" date="2015-06" db="EMBL/GenBank/DDBJ databases">
        <title>Genome sequencing of Cronobacter sp. strain DJ34 isolated from petroleum contaminated sludge of Duliajan Oil Fields, Assam, India.</title>
        <authorList>
            <person name="Pal S."/>
            <person name="Banerjee T.D."/>
            <person name="Roy A."/>
            <person name="Sar P."/>
            <person name="Kazy S.K."/>
        </authorList>
    </citation>
    <scope>NUCLEOTIDE SEQUENCE [LARGE SCALE GENOMIC DNA]</scope>
    <source>
        <strain evidence="1 2">DJ34</strain>
    </source>
</reference>
<dbReference type="Proteomes" id="UP000037315">
    <property type="component" value="Unassembled WGS sequence"/>
</dbReference>
<dbReference type="EMBL" id="LFEJ01000024">
    <property type="protein sequence ID" value="KMV33279.1"/>
    <property type="molecule type" value="Genomic_DNA"/>
</dbReference>
<dbReference type="InterPro" id="IPR049457">
    <property type="entry name" value="Emfourin"/>
</dbReference>
<dbReference type="Pfam" id="PF20242">
    <property type="entry name" value="Emfourin"/>
    <property type="match status" value="1"/>
</dbReference>